<evidence type="ECO:0000313" key="1">
    <source>
        <dbReference type="EMBL" id="KAJ1726098.1"/>
    </source>
</evidence>
<accession>A0A9W7Y344</accession>
<dbReference type="AlphaFoldDB" id="A0A9W7Y344"/>
<reference evidence="1" key="1">
    <citation type="submission" date="2022-07" db="EMBL/GenBank/DDBJ databases">
        <title>Phylogenomic reconstructions and comparative analyses of Kickxellomycotina fungi.</title>
        <authorList>
            <person name="Reynolds N.K."/>
            <person name="Stajich J.E."/>
            <person name="Barry K."/>
            <person name="Grigoriev I.V."/>
            <person name="Crous P."/>
            <person name="Smith M.E."/>
        </authorList>
    </citation>
    <scope>NUCLEOTIDE SEQUENCE</scope>
    <source>
        <strain evidence="1">BCRC 34381</strain>
    </source>
</reference>
<organism evidence="1 2">
    <name type="scientific">Coemansia biformis</name>
    <dbReference type="NCBI Taxonomy" id="1286918"/>
    <lineage>
        <taxon>Eukaryota</taxon>
        <taxon>Fungi</taxon>
        <taxon>Fungi incertae sedis</taxon>
        <taxon>Zoopagomycota</taxon>
        <taxon>Kickxellomycotina</taxon>
        <taxon>Kickxellomycetes</taxon>
        <taxon>Kickxellales</taxon>
        <taxon>Kickxellaceae</taxon>
        <taxon>Coemansia</taxon>
    </lineage>
</organism>
<protein>
    <submittedName>
        <fullName evidence="1">Uncharacterized protein</fullName>
    </submittedName>
</protein>
<dbReference type="Proteomes" id="UP001143981">
    <property type="component" value="Unassembled WGS sequence"/>
</dbReference>
<evidence type="ECO:0000313" key="2">
    <source>
        <dbReference type="Proteomes" id="UP001143981"/>
    </source>
</evidence>
<sequence length="578" mass="63517">MRLRYKGPLAPCFSSTSSNASSTAQQSTGARRHVALPWLDQLPEELVGMIFCHVSGSAAVDAYTARVSRAACRLALEHLRSLISARCPDMAHVCRRWRRLFIPSFYRYAVYDGRTDRLLVPAAYEHHIRWLLVDIPEGHHSYRSVVRGLYWLPAEVRERVSWLGLCMGNYATISMSEYGALAAAFPGLKQIWVDVGCLTTKLRNVCPVIAGTDAPPPITALVLRDNMLRNRGVAVSLVRGAAAALEYLDLGCLGLRAASEILWDPGIHASERPPRFPRLRSLRVAIGSAEDGSPAMPPAECTFPRLEALVCHAAMSVSSLYAPGMPHGLPAEFIQRFMVALLLHCPAQLKQLSIDDPDGVVSAMLRERALSLKTLCLTQYHQRGEQSADLRPGSSIGNSAGGGLQSVIDAAMAIPGLRMFTGTTAEDHVYSPLGPCLPDHGLLCVLDIATWTLTPCDLQLLLAKLPQLEEARVTLVRPQIHPAPEDIGYNMTVQRLWVNTVEGTGPGWDSASLESLTTQFARMPRLCELLLFYEAVQWLAKATAHRNREDLLNLALHVNIGRCNADEKAVRRTTSLFL</sequence>
<name>A0A9W7Y344_9FUNG</name>
<gene>
    <name evidence="1" type="ORF">LPJ61_005422</name>
</gene>
<proteinExistence type="predicted"/>
<dbReference type="OrthoDB" id="5554297at2759"/>
<comment type="caution">
    <text evidence="1">The sequence shown here is derived from an EMBL/GenBank/DDBJ whole genome shotgun (WGS) entry which is preliminary data.</text>
</comment>
<dbReference type="EMBL" id="JANBOI010001781">
    <property type="protein sequence ID" value="KAJ1726098.1"/>
    <property type="molecule type" value="Genomic_DNA"/>
</dbReference>
<keyword evidence="2" id="KW-1185">Reference proteome</keyword>